<dbReference type="GO" id="GO:0017038">
    <property type="term" value="P:protein import"/>
    <property type="evidence" value="ECO:0007669"/>
    <property type="project" value="TreeGrafter"/>
</dbReference>
<organism evidence="9 10">
    <name type="scientific">Sumerlaea chitinivorans</name>
    <dbReference type="NCBI Taxonomy" id="2250252"/>
    <lineage>
        <taxon>Bacteria</taxon>
        <taxon>Candidatus Sumerlaeota</taxon>
        <taxon>Candidatus Sumerlaeia</taxon>
        <taxon>Candidatus Sumerlaeales</taxon>
        <taxon>Candidatus Sumerlaeaceae</taxon>
        <taxon>Candidatus Sumerlaea</taxon>
    </lineage>
</organism>
<name>A0A2Z4Y787_SUMC1</name>
<keyword evidence="6" id="KW-0813">Transport</keyword>
<dbReference type="AlphaFoldDB" id="A0A2Z4Y787"/>
<dbReference type="InterPro" id="IPR002898">
    <property type="entry name" value="MotA_ExbB_proton_chnl"/>
</dbReference>
<gene>
    <name evidence="9" type="ORF">BRCON_2317</name>
</gene>
<feature type="transmembrane region" description="Helical" evidence="7">
    <location>
        <begin position="26"/>
        <end position="48"/>
    </location>
</feature>
<keyword evidence="6" id="KW-0653">Protein transport</keyword>
<evidence type="ECO:0000313" key="10">
    <source>
        <dbReference type="Proteomes" id="UP000262583"/>
    </source>
</evidence>
<keyword evidence="3 7" id="KW-0812">Transmembrane</keyword>
<comment type="subcellular location">
    <subcellularLocation>
        <location evidence="1">Cell membrane</location>
        <topology evidence="1">Multi-pass membrane protein</topology>
    </subcellularLocation>
    <subcellularLocation>
        <location evidence="6">Membrane</location>
        <topology evidence="6">Multi-pass membrane protein</topology>
    </subcellularLocation>
</comment>
<sequence length="244" mass="27051">MDKVLSLGGIAVNHVNIFQAIRDSDFMGLLCLIACIVLSIISWAIIFYKLVRIHAASKQSDEFMERCMGGSGSLEEAFRHSNDYPESPLAQIFREAYLEMQLENWYRNPRYTPEQRLTAARVGLERVLERTISEEIRILETYLIFLATTSNVAPFIGLFGTVWGVLGAFQSLSRAGSAALTALAPGMATALTATIAGLLAAIPASVFYNYLTNKIAILTSRMDAFALELANVIQKRILKEYAEE</sequence>
<dbReference type="Proteomes" id="UP000262583">
    <property type="component" value="Chromosome"/>
</dbReference>
<keyword evidence="2" id="KW-1003">Cell membrane</keyword>
<feature type="transmembrane region" description="Helical" evidence="7">
    <location>
        <begin position="186"/>
        <end position="211"/>
    </location>
</feature>
<keyword evidence="5 7" id="KW-0472">Membrane</keyword>
<evidence type="ECO:0000256" key="6">
    <source>
        <dbReference type="RuleBase" id="RU004057"/>
    </source>
</evidence>
<feature type="transmembrane region" description="Helical" evidence="7">
    <location>
        <begin position="142"/>
        <end position="166"/>
    </location>
</feature>
<comment type="similarity">
    <text evidence="6">Belongs to the exbB/tolQ family.</text>
</comment>
<evidence type="ECO:0000256" key="1">
    <source>
        <dbReference type="ARBA" id="ARBA00004651"/>
    </source>
</evidence>
<evidence type="ECO:0000256" key="5">
    <source>
        <dbReference type="ARBA" id="ARBA00023136"/>
    </source>
</evidence>
<dbReference type="EMBL" id="CP030759">
    <property type="protein sequence ID" value="AXA37094.1"/>
    <property type="molecule type" value="Genomic_DNA"/>
</dbReference>
<dbReference type="KEGG" id="schv:BRCON_2317"/>
<accession>A0A2Z4Y787</accession>
<feature type="domain" description="MotA/TolQ/ExbB proton channel" evidence="8">
    <location>
        <begin position="120"/>
        <end position="223"/>
    </location>
</feature>
<evidence type="ECO:0000256" key="7">
    <source>
        <dbReference type="SAM" id="Phobius"/>
    </source>
</evidence>
<dbReference type="InterPro" id="IPR050790">
    <property type="entry name" value="ExbB/TolQ_transport"/>
</dbReference>
<proteinExistence type="inferred from homology"/>
<evidence type="ECO:0000256" key="4">
    <source>
        <dbReference type="ARBA" id="ARBA00022989"/>
    </source>
</evidence>
<evidence type="ECO:0000256" key="2">
    <source>
        <dbReference type="ARBA" id="ARBA00022475"/>
    </source>
</evidence>
<dbReference type="Pfam" id="PF01618">
    <property type="entry name" value="MotA_ExbB"/>
    <property type="match status" value="1"/>
</dbReference>
<protein>
    <submittedName>
        <fullName evidence="9">MotA/TolQ/ExbB proton channel family protein</fullName>
    </submittedName>
</protein>
<evidence type="ECO:0000256" key="3">
    <source>
        <dbReference type="ARBA" id="ARBA00022692"/>
    </source>
</evidence>
<keyword evidence="4 7" id="KW-1133">Transmembrane helix</keyword>
<reference evidence="9 10" key="1">
    <citation type="submission" date="2018-05" db="EMBL/GenBank/DDBJ databases">
        <title>A metagenomic window into the 2 km-deep terrestrial subsurface aquifer revealed taxonomically and functionally diverse microbial community comprising novel uncultured bacterial lineages.</title>
        <authorList>
            <person name="Kadnikov V.V."/>
            <person name="Mardanov A.V."/>
            <person name="Beletsky A.V."/>
            <person name="Banks D."/>
            <person name="Pimenov N.V."/>
            <person name="Frank Y.A."/>
            <person name="Karnachuk O.V."/>
            <person name="Ravin N.V."/>
        </authorList>
    </citation>
    <scope>NUCLEOTIDE SEQUENCE [LARGE SCALE GENOMIC DNA]</scope>
    <source>
        <strain evidence="9">BY</strain>
    </source>
</reference>
<evidence type="ECO:0000313" key="9">
    <source>
        <dbReference type="EMBL" id="AXA37094.1"/>
    </source>
</evidence>
<dbReference type="PANTHER" id="PTHR30625:SF3">
    <property type="entry name" value="TOL-PAL SYSTEM PROTEIN TOLQ"/>
    <property type="match status" value="1"/>
</dbReference>
<dbReference type="GO" id="GO:0005886">
    <property type="term" value="C:plasma membrane"/>
    <property type="evidence" value="ECO:0007669"/>
    <property type="project" value="UniProtKB-SubCell"/>
</dbReference>
<evidence type="ECO:0000259" key="8">
    <source>
        <dbReference type="Pfam" id="PF01618"/>
    </source>
</evidence>
<dbReference type="PANTHER" id="PTHR30625">
    <property type="entry name" value="PROTEIN TOLQ"/>
    <property type="match status" value="1"/>
</dbReference>